<dbReference type="Gene3D" id="1.10.287.110">
    <property type="entry name" value="DnaJ domain"/>
    <property type="match status" value="1"/>
</dbReference>
<dbReference type="GO" id="GO:0005737">
    <property type="term" value="C:cytoplasm"/>
    <property type="evidence" value="ECO:0007669"/>
    <property type="project" value="TreeGrafter"/>
</dbReference>
<dbReference type="Pfam" id="PF00226">
    <property type="entry name" value="DnaJ"/>
    <property type="match status" value="1"/>
</dbReference>
<evidence type="ECO:0000313" key="3">
    <source>
        <dbReference type="Proteomes" id="UP000747110"/>
    </source>
</evidence>
<proteinExistence type="predicted"/>
<dbReference type="GO" id="GO:0051082">
    <property type="term" value="F:unfolded protein binding"/>
    <property type="evidence" value="ECO:0007669"/>
    <property type="project" value="TreeGrafter"/>
</dbReference>
<accession>A0A8J4CEV7</accession>
<dbReference type="PRINTS" id="PR00625">
    <property type="entry name" value="JDOMAIN"/>
</dbReference>
<organism evidence="2 3">
    <name type="scientific">Volvox reticuliferus</name>
    <dbReference type="NCBI Taxonomy" id="1737510"/>
    <lineage>
        <taxon>Eukaryota</taxon>
        <taxon>Viridiplantae</taxon>
        <taxon>Chlorophyta</taxon>
        <taxon>core chlorophytes</taxon>
        <taxon>Chlorophyceae</taxon>
        <taxon>CS clade</taxon>
        <taxon>Chlamydomonadales</taxon>
        <taxon>Volvocaceae</taxon>
        <taxon>Volvox</taxon>
    </lineage>
</organism>
<dbReference type="PANTHER" id="PTHR43096">
    <property type="entry name" value="DNAJ HOMOLOG 1, MITOCHONDRIAL-RELATED"/>
    <property type="match status" value="1"/>
</dbReference>
<evidence type="ECO:0000259" key="1">
    <source>
        <dbReference type="PROSITE" id="PS50076"/>
    </source>
</evidence>
<protein>
    <recommendedName>
        <fullName evidence="1">J domain-containing protein</fullName>
    </recommendedName>
</protein>
<dbReference type="AlphaFoldDB" id="A0A8J4CEV7"/>
<gene>
    <name evidence="2" type="ORF">Vretifemale_10244</name>
</gene>
<dbReference type="OrthoDB" id="552776at2759"/>
<reference evidence="2" key="1">
    <citation type="journal article" date="2021" name="Proc. Natl. Acad. Sci. U.S.A.">
        <title>Three genomes in the algal genus Volvox reveal the fate of a haploid sex-determining region after a transition to homothallism.</title>
        <authorList>
            <person name="Yamamoto K."/>
            <person name="Hamaji T."/>
            <person name="Kawai-Toyooka H."/>
            <person name="Matsuzaki R."/>
            <person name="Takahashi F."/>
            <person name="Nishimura Y."/>
            <person name="Kawachi M."/>
            <person name="Noguchi H."/>
            <person name="Minakuchi Y."/>
            <person name="Umen J.G."/>
            <person name="Toyoda A."/>
            <person name="Nozaki H."/>
        </authorList>
    </citation>
    <scope>NUCLEOTIDE SEQUENCE</scope>
    <source>
        <strain evidence="2">NIES-3786</strain>
    </source>
</reference>
<dbReference type="InterPro" id="IPR001623">
    <property type="entry name" value="DnaJ_domain"/>
</dbReference>
<dbReference type="InterPro" id="IPR036869">
    <property type="entry name" value="J_dom_sf"/>
</dbReference>
<dbReference type="SMART" id="SM00271">
    <property type="entry name" value="DnaJ"/>
    <property type="match status" value="1"/>
</dbReference>
<dbReference type="GO" id="GO:0042026">
    <property type="term" value="P:protein refolding"/>
    <property type="evidence" value="ECO:0007669"/>
    <property type="project" value="TreeGrafter"/>
</dbReference>
<dbReference type="PROSITE" id="PS50076">
    <property type="entry name" value="DNAJ_2"/>
    <property type="match status" value="1"/>
</dbReference>
<dbReference type="SUPFAM" id="SSF46565">
    <property type="entry name" value="Chaperone J-domain"/>
    <property type="match status" value="1"/>
</dbReference>
<name>A0A8J4CEV7_9CHLO</name>
<dbReference type="Proteomes" id="UP000747110">
    <property type="component" value="Unassembled WGS sequence"/>
</dbReference>
<dbReference type="PANTHER" id="PTHR43096:SF58">
    <property type="entry name" value="CHAPERONE DNAJ-DOMAIN SUPERFAMILY PROTEIN"/>
    <property type="match status" value="1"/>
</dbReference>
<evidence type="ECO:0000313" key="2">
    <source>
        <dbReference type="EMBL" id="GIL81121.1"/>
    </source>
</evidence>
<dbReference type="EMBL" id="BNCP01000020">
    <property type="protein sequence ID" value="GIL81121.1"/>
    <property type="molecule type" value="Genomic_DNA"/>
</dbReference>
<dbReference type="CDD" id="cd06257">
    <property type="entry name" value="DnaJ"/>
    <property type="match status" value="1"/>
</dbReference>
<sequence>MIHLNRMCRSHPCQRCTSTVGIKVHRCIQTCGVSRKRSYYEILGVSSDSTAEEIKAAYRSLAKSLHPDVSQEEDAEQVFAEVNQAYGVLSDVQERGKYDYLWKYSQVCRVFPGEGTEM</sequence>
<comment type="caution">
    <text evidence="2">The sequence shown here is derived from an EMBL/GenBank/DDBJ whole genome shotgun (WGS) entry which is preliminary data.</text>
</comment>
<feature type="domain" description="J" evidence="1">
    <location>
        <begin position="38"/>
        <end position="102"/>
    </location>
</feature>
<keyword evidence="3" id="KW-1185">Reference proteome</keyword>